<name>A0AC58TWX8_TOBAC</name>
<dbReference type="RefSeq" id="XP_075101674.1">
    <property type="nucleotide sequence ID" value="XM_075245573.1"/>
</dbReference>
<proteinExistence type="predicted"/>
<accession>A0AC58TWX8</accession>
<protein>
    <submittedName>
        <fullName evidence="2">Uncharacterized protein LOC142177109</fullName>
    </submittedName>
</protein>
<keyword evidence="1" id="KW-1185">Reference proteome</keyword>
<dbReference type="Proteomes" id="UP000790787">
    <property type="component" value="Chromosome 23"/>
</dbReference>
<reference evidence="2" key="2">
    <citation type="submission" date="2025-08" db="UniProtKB">
        <authorList>
            <consortium name="RefSeq"/>
        </authorList>
    </citation>
    <scope>IDENTIFICATION</scope>
    <source>
        <tissue evidence="2">Leaf</tissue>
    </source>
</reference>
<organism evidence="1 2">
    <name type="scientific">Nicotiana tabacum</name>
    <name type="common">Common tobacco</name>
    <dbReference type="NCBI Taxonomy" id="4097"/>
    <lineage>
        <taxon>Eukaryota</taxon>
        <taxon>Viridiplantae</taxon>
        <taxon>Streptophyta</taxon>
        <taxon>Embryophyta</taxon>
        <taxon>Tracheophyta</taxon>
        <taxon>Spermatophyta</taxon>
        <taxon>Magnoliopsida</taxon>
        <taxon>eudicotyledons</taxon>
        <taxon>Gunneridae</taxon>
        <taxon>Pentapetalae</taxon>
        <taxon>asterids</taxon>
        <taxon>lamiids</taxon>
        <taxon>Solanales</taxon>
        <taxon>Solanaceae</taxon>
        <taxon>Nicotianoideae</taxon>
        <taxon>Nicotianeae</taxon>
        <taxon>Nicotiana</taxon>
    </lineage>
</organism>
<reference evidence="1" key="1">
    <citation type="journal article" date="2014" name="Nat. Commun.">
        <title>The tobacco genome sequence and its comparison with those of tomato and potato.</title>
        <authorList>
            <person name="Sierro N."/>
            <person name="Battey J.N."/>
            <person name="Ouadi S."/>
            <person name="Bakaher N."/>
            <person name="Bovet L."/>
            <person name="Willig A."/>
            <person name="Goepfert S."/>
            <person name="Peitsch M.C."/>
            <person name="Ivanov N.V."/>
        </authorList>
    </citation>
    <scope>NUCLEOTIDE SEQUENCE [LARGE SCALE GENOMIC DNA]</scope>
</reference>
<evidence type="ECO:0000313" key="1">
    <source>
        <dbReference type="Proteomes" id="UP000790787"/>
    </source>
</evidence>
<evidence type="ECO:0000313" key="2">
    <source>
        <dbReference type="RefSeq" id="XP_075101674.1"/>
    </source>
</evidence>
<gene>
    <name evidence="2" type="primary">LOC142177109</name>
</gene>
<sequence length="112" mass="12714">MASSRMSFSANINYYSSLFLLFLLLTTLNFSFLEALNLEDDQSNMKLLGSKVCDEIYVVEEGESLQTISDKCNDPFILEENTQINDDDDVFPGLVLKITSLKTRKLGQLFIE</sequence>